<evidence type="ECO:0000256" key="1">
    <source>
        <dbReference type="ARBA" id="ARBA00000851"/>
    </source>
</evidence>
<dbReference type="EMBL" id="JACNJH010000137">
    <property type="protein sequence ID" value="MBC8361561.1"/>
    <property type="molecule type" value="Genomic_DNA"/>
</dbReference>
<sequence>MSPLPHEKTYVEIPFIEQLKQMGWAHIEGDIDVPYLTERESFRDVLLTGRLRAALKTINIDAAGKPWLDDDRIDQVVGRLERISAPKLMEANREVFDLIVGGVEVGGDAGALHDRDRTAAVIDFENPARNDFLAVSQFRVEVPGGKHFIVPDIVLFVNGIPMVVVECKSPKLTNPMEEGINQLLRYSNLRSEVEEDEGCERLFYHNQFMISTFKQKARAATVGAGYEQYMEWKDTSPVPMSKVAGSLDKHLREDSSNVVFTMVQKYQEKAPDTDDYEIPKPHMLKAAAPSGKKPGKHKLPAKPILFPVWNSSEKILVLVDEAHRSHTSMLHANMIQALPNCAKIGFTGTPIIAGRSKKRTHEIFGDYIDQYTIEQSQKDGATVKILYEGRKAEAAVEDGRTLDQFFDDMFRSRTEEEREAIRRRYGTVVHILEAKDLIQVKAEDMLLHYAANIMPNGLKAQVVAVSRRAAIRYYEAFKKAQKKLLRRLDLLDPQLFNLSLDAQKDLDEETRFLIVARKNKDTLKKLEFAAIISGDHNDPPSYKAHTDRAKHEILVGKDGRFKKPLAQDKLALIIVKSMLLVGFDVPVEQVMYLDRFMHGHELLQAIARVNRRYPGKTRGLVVDYYGVGDRLTEALEMYSSVDIQGALVNIKDELPKLDDRHRRVIELFRSRGIDDIADIDACVDELRDVKLRAEFIGKFAEFIESMDIILPRPEALPYIYDMKLLGFINKTAANRYRDSQLNIAGVGNKVKQLIDEHVIAQGVDPKIPPISILDKNFEKQVGAVKSKKSQALEMEHAVKYYIEKHHQEDPAFYKKLSERLKAILDAFCDNWDTLAEELRKFIREARKGREEDQTGLDPKTQAPFLGILIEEYDKKPDEQTMKSFCEAVVDMVDHIRQEIRVVDFWRSRHAQDMLRLWIINEVDDLNLIPFENQEKLADRFMELAKALRLWQGYFELLESEKSKGREHFVFWYRKQLQRQLKGRIPRYDKRIGVAVKGFRILDLGHRWASCGRNGVISFNWRSIMAPIWVFDYILVHEMVHKIERRHSKKFWSLVSRVIPDYEEHARWLNENGANLDL</sequence>
<dbReference type="Gene3D" id="3.90.1570.50">
    <property type="match status" value="1"/>
</dbReference>
<dbReference type="InterPro" id="IPR051268">
    <property type="entry name" value="Type-I_R_enzyme_R_subunit"/>
</dbReference>
<organism evidence="16 17">
    <name type="scientific">Candidatus Desulfatibia profunda</name>
    <dbReference type="NCBI Taxonomy" id="2841695"/>
    <lineage>
        <taxon>Bacteria</taxon>
        <taxon>Pseudomonadati</taxon>
        <taxon>Thermodesulfobacteriota</taxon>
        <taxon>Desulfobacteria</taxon>
        <taxon>Desulfobacterales</taxon>
        <taxon>Desulfobacterales incertae sedis</taxon>
        <taxon>Candidatus Desulfatibia</taxon>
    </lineage>
</organism>
<keyword evidence="4" id="KW-0540">Nuclease</keyword>
<evidence type="ECO:0000256" key="9">
    <source>
        <dbReference type="ARBA" id="ARBA00022840"/>
    </source>
</evidence>
<evidence type="ECO:0000259" key="11">
    <source>
        <dbReference type="Pfam" id="PF01863"/>
    </source>
</evidence>
<dbReference type="Pfam" id="PF18766">
    <property type="entry name" value="SWI2_SNF2"/>
    <property type="match status" value="1"/>
</dbReference>
<protein>
    <recommendedName>
        <fullName evidence="3">type I site-specific deoxyribonuclease</fullName>
        <ecNumber evidence="3">3.1.21.3</ecNumber>
    </recommendedName>
</protein>
<comment type="caution">
    <text evidence="16">The sequence shown here is derived from an EMBL/GenBank/DDBJ whole genome shotgun (WGS) entry which is preliminary data.</text>
</comment>
<keyword evidence="5" id="KW-0547">Nucleotide-binding</keyword>
<evidence type="ECO:0000256" key="2">
    <source>
        <dbReference type="ARBA" id="ARBA00008598"/>
    </source>
</evidence>
<accession>A0A8J6NWN9</accession>
<keyword evidence="6" id="KW-0680">Restriction system</keyword>
<dbReference type="Pfam" id="PF01863">
    <property type="entry name" value="YgjP-like"/>
    <property type="match status" value="1"/>
</dbReference>
<dbReference type="InterPro" id="IPR027417">
    <property type="entry name" value="P-loop_NTPase"/>
</dbReference>
<dbReference type="CDD" id="cd07344">
    <property type="entry name" value="M48_yhfN_like"/>
    <property type="match status" value="1"/>
</dbReference>
<evidence type="ECO:0000259" key="14">
    <source>
        <dbReference type="Pfam" id="PF18766"/>
    </source>
</evidence>
<keyword evidence="8" id="KW-0378">Hydrolase</keyword>
<dbReference type="PANTHER" id="PTHR30195">
    <property type="entry name" value="TYPE I SITE-SPECIFIC DEOXYRIBONUCLEASE PROTEIN SUBUNIT M AND R"/>
    <property type="match status" value="1"/>
</dbReference>
<keyword evidence="10" id="KW-0238">DNA-binding</keyword>
<evidence type="ECO:0000259" key="15">
    <source>
        <dbReference type="Pfam" id="PF22679"/>
    </source>
</evidence>
<dbReference type="SUPFAM" id="SSF52540">
    <property type="entry name" value="P-loop containing nucleoside triphosphate hydrolases"/>
    <property type="match status" value="1"/>
</dbReference>
<dbReference type="PANTHER" id="PTHR30195:SF15">
    <property type="entry name" value="TYPE I RESTRICTION ENZYME HINDI ENDONUCLEASE SUBUNIT"/>
    <property type="match status" value="1"/>
</dbReference>
<comment type="similarity">
    <text evidence="2">Belongs to the HsdR family.</text>
</comment>
<evidence type="ECO:0000256" key="4">
    <source>
        <dbReference type="ARBA" id="ARBA00022722"/>
    </source>
</evidence>
<feature type="domain" description="Restriction endonuclease type I HsdR second RecA-like helicase" evidence="15">
    <location>
        <begin position="460"/>
        <end position="624"/>
    </location>
</feature>
<evidence type="ECO:0000256" key="8">
    <source>
        <dbReference type="ARBA" id="ARBA00022801"/>
    </source>
</evidence>
<dbReference type="GO" id="GO:0005524">
    <property type="term" value="F:ATP binding"/>
    <property type="evidence" value="ECO:0007669"/>
    <property type="project" value="UniProtKB-KW"/>
</dbReference>
<evidence type="ECO:0000256" key="7">
    <source>
        <dbReference type="ARBA" id="ARBA00022759"/>
    </source>
</evidence>
<dbReference type="CDD" id="cd22332">
    <property type="entry name" value="HsdR_N"/>
    <property type="match status" value="1"/>
</dbReference>
<dbReference type="Pfam" id="PF11867">
    <property type="entry name" value="T1RH-like_C"/>
    <property type="match status" value="1"/>
</dbReference>
<dbReference type="EC" id="3.1.21.3" evidence="3"/>
<dbReference type="InterPro" id="IPR040980">
    <property type="entry name" value="SWI2_SNF2"/>
</dbReference>
<feature type="domain" description="Restriction endonuclease type I HsdR N-terminal" evidence="12">
    <location>
        <begin position="7"/>
        <end position="222"/>
    </location>
</feature>
<dbReference type="Pfam" id="PF22679">
    <property type="entry name" value="T1R_D3-like"/>
    <property type="match status" value="1"/>
</dbReference>
<dbReference type="AlphaFoldDB" id="A0A8J6NWN9"/>
<dbReference type="GO" id="GO:0003677">
    <property type="term" value="F:DNA binding"/>
    <property type="evidence" value="ECO:0007669"/>
    <property type="project" value="UniProtKB-KW"/>
</dbReference>
<feature type="domain" description="SWI2/SNF2 ATPase" evidence="14">
    <location>
        <begin position="242"/>
        <end position="419"/>
    </location>
</feature>
<feature type="domain" description="Type I restriction enzyme HindI endonuclease subunit-like C-terminal" evidence="13">
    <location>
        <begin position="684"/>
        <end position="946"/>
    </location>
</feature>
<evidence type="ECO:0000256" key="10">
    <source>
        <dbReference type="ARBA" id="ARBA00023125"/>
    </source>
</evidence>
<evidence type="ECO:0000256" key="3">
    <source>
        <dbReference type="ARBA" id="ARBA00012654"/>
    </source>
</evidence>
<evidence type="ECO:0000256" key="6">
    <source>
        <dbReference type="ARBA" id="ARBA00022747"/>
    </source>
</evidence>
<keyword evidence="9" id="KW-0067">ATP-binding</keyword>
<dbReference type="GO" id="GO:0009307">
    <property type="term" value="P:DNA restriction-modification system"/>
    <property type="evidence" value="ECO:0007669"/>
    <property type="project" value="UniProtKB-KW"/>
</dbReference>
<dbReference type="Gene3D" id="3.40.50.300">
    <property type="entry name" value="P-loop containing nucleotide triphosphate hydrolases"/>
    <property type="match status" value="1"/>
</dbReference>
<dbReference type="Gene3D" id="3.30.2010.10">
    <property type="entry name" value="Metalloproteases ('zincins'), catalytic domain"/>
    <property type="match status" value="1"/>
</dbReference>
<dbReference type="InterPro" id="IPR021810">
    <property type="entry name" value="T1RH-like_C"/>
</dbReference>
<dbReference type="Pfam" id="PF04313">
    <property type="entry name" value="HSDR_N"/>
    <property type="match status" value="1"/>
</dbReference>
<evidence type="ECO:0000313" key="17">
    <source>
        <dbReference type="Proteomes" id="UP000603434"/>
    </source>
</evidence>
<dbReference type="CDD" id="cd18800">
    <property type="entry name" value="SF2_C_EcoR124I-like"/>
    <property type="match status" value="1"/>
</dbReference>
<evidence type="ECO:0000313" key="16">
    <source>
        <dbReference type="EMBL" id="MBC8361561.1"/>
    </source>
</evidence>
<dbReference type="InterPro" id="IPR055180">
    <property type="entry name" value="HsdR_RecA-like_helicase_dom_2"/>
</dbReference>
<evidence type="ECO:0000259" key="13">
    <source>
        <dbReference type="Pfam" id="PF11867"/>
    </source>
</evidence>
<proteinExistence type="inferred from homology"/>
<reference evidence="16 17" key="1">
    <citation type="submission" date="2020-08" db="EMBL/GenBank/DDBJ databases">
        <title>Bridging the membrane lipid divide: bacteria of the FCB group superphylum have the potential to synthesize archaeal ether lipids.</title>
        <authorList>
            <person name="Villanueva L."/>
            <person name="Von Meijenfeldt F.A.B."/>
            <person name="Westbye A.B."/>
            <person name="Yadav S."/>
            <person name="Hopmans E.C."/>
            <person name="Dutilh B.E."/>
            <person name="Sinninghe Damste J.S."/>
        </authorList>
    </citation>
    <scope>NUCLEOTIDE SEQUENCE [LARGE SCALE GENOMIC DNA]</scope>
    <source>
        <strain evidence="16">NIOZ-UU30</strain>
    </source>
</reference>
<comment type="catalytic activity">
    <reaction evidence="1">
        <text>Endonucleolytic cleavage of DNA to give random double-stranded fragments with terminal 5'-phosphates, ATP is simultaneously hydrolyzed.</text>
        <dbReference type="EC" id="3.1.21.3"/>
    </reaction>
</comment>
<evidence type="ECO:0000256" key="5">
    <source>
        <dbReference type="ARBA" id="ARBA00022741"/>
    </source>
</evidence>
<keyword evidence="7" id="KW-0255">Endonuclease</keyword>
<dbReference type="InterPro" id="IPR002725">
    <property type="entry name" value="YgjP-like_metallopeptidase"/>
</dbReference>
<dbReference type="Proteomes" id="UP000603434">
    <property type="component" value="Unassembled WGS sequence"/>
</dbReference>
<dbReference type="GO" id="GO:0009035">
    <property type="term" value="F:type I site-specific deoxyribonuclease activity"/>
    <property type="evidence" value="ECO:0007669"/>
    <property type="project" value="UniProtKB-EC"/>
</dbReference>
<name>A0A8J6NWN9_9BACT</name>
<feature type="domain" description="YgjP-like metallopeptidase" evidence="11">
    <location>
        <begin position="958"/>
        <end position="1071"/>
    </location>
</feature>
<gene>
    <name evidence="16" type="ORF">H8E23_09200</name>
</gene>
<dbReference type="InterPro" id="IPR007409">
    <property type="entry name" value="Restrct_endonuc_type1_HsdR_N"/>
</dbReference>
<evidence type="ECO:0000259" key="12">
    <source>
        <dbReference type="Pfam" id="PF04313"/>
    </source>
</evidence>